<evidence type="ECO:0000256" key="1">
    <source>
        <dbReference type="ARBA" id="ARBA00004141"/>
    </source>
</evidence>
<dbReference type="RefSeq" id="XP_002679543.1">
    <property type="nucleotide sequence ID" value="XM_002679497.1"/>
</dbReference>
<accession>D2V8F5</accession>
<reference evidence="8 9" key="1">
    <citation type="journal article" date="2010" name="Cell">
        <title>The genome of Naegleria gruberi illuminates early eukaryotic versatility.</title>
        <authorList>
            <person name="Fritz-Laylin L.K."/>
            <person name="Prochnik S.E."/>
            <person name="Ginger M.L."/>
            <person name="Dacks J.B."/>
            <person name="Carpenter M.L."/>
            <person name="Field M.C."/>
            <person name="Kuo A."/>
            <person name="Paredez A."/>
            <person name="Chapman J."/>
            <person name="Pham J."/>
            <person name="Shu S."/>
            <person name="Neupane R."/>
            <person name="Cipriano M."/>
            <person name="Mancuso J."/>
            <person name="Tu H."/>
            <person name="Salamov A."/>
            <person name="Lindquist E."/>
            <person name="Shapiro H."/>
            <person name="Lucas S."/>
            <person name="Grigoriev I.V."/>
            <person name="Cande W.Z."/>
            <person name="Fulton C."/>
            <person name="Rokhsar D.S."/>
            <person name="Dawson S.C."/>
        </authorList>
    </citation>
    <scope>NUCLEOTIDE SEQUENCE [LARGE SCALE GENOMIC DNA]</scope>
    <source>
        <strain evidence="8 9">NEG-M</strain>
    </source>
</reference>
<dbReference type="GO" id="GO:0016020">
    <property type="term" value="C:membrane"/>
    <property type="evidence" value="ECO:0007669"/>
    <property type="project" value="UniProtKB-SubCell"/>
</dbReference>
<feature type="transmembrane region" description="Helical" evidence="7">
    <location>
        <begin position="280"/>
        <end position="301"/>
    </location>
</feature>
<dbReference type="Pfam" id="PF08627">
    <property type="entry name" value="CRT-like"/>
    <property type="match status" value="1"/>
</dbReference>
<dbReference type="AlphaFoldDB" id="D2V8F5"/>
<keyword evidence="4 7" id="KW-0812">Transmembrane</keyword>
<dbReference type="EMBL" id="GG738857">
    <property type="protein sequence ID" value="EFC46799.1"/>
    <property type="molecule type" value="Genomic_DNA"/>
</dbReference>
<keyword evidence="5 7" id="KW-1133">Transmembrane helix</keyword>
<feature type="transmembrane region" description="Helical" evidence="7">
    <location>
        <begin position="454"/>
        <end position="474"/>
    </location>
</feature>
<dbReference type="InParanoid" id="D2V8F5"/>
<gene>
    <name evidence="8" type="ORF">NAEGRDRAFT_65138</name>
</gene>
<dbReference type="InterPro" id="IPR013936">
    <property type="entry name" value="CRT-like"/>
</dbReference>
<dbReference type="Proteomes" id="UP000006671">
    <property type="component" value="Unassembled WGS sequence"/>
</dbReference>
<dbReference type="KEGG" id="ngr:NAEGRDRAFT_65138"/>
<evidence type="ECO:0000256" key="2">
    <source>
        <dbReference type="ARBA" id="ARBA00006690"/>
    </source>
</evidence>
<keyword evidence="3" id="KW-0813">Transport</keyword>
<dbReference type="GeneID" id="8848818"/>
<organism evidence="9">
    <name type="scientific">Naegleria gruberi</name>
    <name type="common">Amoeba</name>
    <dbReference type="NCBI Taxonomy" id="5762"/>
    <lineage>
        <taxon>Eukaryota</taxon>
        <taxon>Discoba</taxon>
        <taxon>Heterolobosea</taxon>
        <taxon>Tetramitia</taxon>
        <taxon>Eutetramitia</taxon>
        <taxon>Vahlkampfiidae</taxon>
        <taxon>Naegleria</taxon>
    </lineage>
</organism>
<feature type="transmembrane region" description="Helical" evidence="7">
    <location>
        <begin position="30"/>
        <end position="55"/>
    </location>
</feature>
<feature type="transmembrane region" description="Helical" evidence="7">
    <location>
        <begin position="247"/>
        <end position="268"/>
    </location>
</feature>
<evidence type="ECO:0000313" key="9">
    <source>
        <dbReference type="Proteomes" id="UP000006671"/>
    </source>
</evidence>
<feature type="transmembrane region" description="Helical" evidence="7">
    <location>
        <begin position="430"/>
        <end position="448"/>
    </location>
</feature>
<dbReference type="VEuPathDB" id="AmoebaDB:NAEGRDRAFT_65138"/>
<sequence>MSEKQDKQESRAMTSIGSDVGWATFKTNHLVLYFIILTLCCVGLFVSNCVQGVFFKKMADDMPSGPYFILVTCSASFVVVFGVCLVVRDVYEKYLEVHINAFIGKVYKKFLMRRKALRNGKHQENSSLLKGDSVSSGLDQSNSSLNALENEQESNDVEEIEKKPVKRGRLSHRSLFVIGALDSMNGLLVLFAAHATPAALQPILSQSAVPMTFVMAYILIHLPIMLKKRPFSENKSYWKHTLKFFSLELLAALIVLAGVIVTLIPVFIKIANDPKSMDGSVFWSLIFLVGIIPGSLMSVVQELYSKQHQKLDYLHLLLWVSIYQIVVDASSFWFNMVVPGVGIHNLSDLGNMFDRGFGCLFNQNQTSPIGNYTNLNQTFQFSNYSSSNTTQPTSLDGCGMASLDTFVFIMGYVGTYAFTAILLKMTSSITLILINSFVAPATDILFFILGMDEFSWYTGGAIVIITVGVLIQIGSDYFKEKSAKLLESKEESEKEMIL</sequence>
<evidence type="ECO:0000256" key="4">
    <source>
        <dbReference type="ARBA" id="ARBA00022692"/>
    </source>
</evidence>
<proteinExistence type="inferred from homology"/>
<feature type="transmembrane region" description="Helical" evidence="7">
    <location>
        <begin position="405"/>
        <end position="423"/>
    </location>
</feature>
<name>D2V8F5_NAEGR</name>
<comment type="similarity">
    <text evidence="2">Belongs to the CRT-like transporter family.</text>
</comment>
<evidence type="ECO:0000256" key="7">
    <source>
        <dbReference type="SAM" id="Phobius"/>
    </source>
</evidence>
<feature type="transmembrane region" description="Helical" evidence="7">
    <location>
        <begin position="67"/>
        <end position="87"/>
    </location>
</feature>
<feature type="transmembrane region" description="Helical" evidence="7">
    <location>
        <begin position="313"/>
        <end position="334"/>
    </location>
</feature>
<keyword evidence="9" id="KW-1185">Reference proteome</keyword>
<dbReference type="PANTHER" id="PTHR31326:SF1">
    <property type="entry name" value="PROTEIN CLT2, CHLOROPLASTIC"/>
    <property type="match status" value="1"/>
</dbReference>
<evidence type="ECO:0000313" key="8">
    <source>
        <dbReference type="EMBL" id="EFC46799.1"/>
    </source>
</evidence>
<keyword evidence="6 7" id="KW-0472">Membrane</keyword>
<comment type="subcellular location">
    <subcellularLocation>
        <location evidence="1">Membrane</location>
        <topology evidence="1">Multi-pass membrane protein</topology>
    </subcellularLocation>
</comment>
<evidence type="ECO:0000256" key="3">
    <source>
        <dbReference type="ARBA" id="ARBA00022448"/>
    </source>
</evidence>
<feature type="transmembrane region" description="Helical" evidence="7">
    <location>
        <begin position="175"/>
        <end position="195"/>
    </location>
</feature>
<protein>
    <submittedName>
        <fullName evidence="8">Predicted protein</fullName>
    </submittedName>
</protein>
<dbReference type="PANTHER" id="PTHR31326">
    <property type="entry name" value="PROTEIN CLT2, CHLOROPLASTIC"/>
    <property type="match status" value="1"/>
</dbReference>
<feature type="transmembrane region" description="Helical" evidence="7">
    <location>
        <begin position="207"/>
        <end position="226"/>
    </location>
</feature>
<evidence type="ECO:0000256" key="5">
    <source>
        <dbReference type="ARBA" id="ARBA00022989"/>
    </source>
</evidence>
<dbReference type="OrthoDB" id="6335830at2759"/>
<evidence type="ECO:0000256" key="6">
    <source>
        <dbReference type="ARBA" id="ARBA00023136"/>
    </source>
</evidence>